<dbReference type="GO" id="GO:0000287">
    <property type="term" value="F:magnesium ion binding"/>
    <property type="evidence" value="ECO:0007669"/>
    <property type="project" value="UniProtKB-UniRule"/>
</dbReference>
<keyword evidence="9 11" id="KW-0057">Aromatic amino acid biosynthesis</keyword>
<accession>A0A1I5Z442</accession>
<keyword evidence="6 11" id="KW-0547">Nucleotide-binding</keyword>
<dbReference type="UniPathway" id="UPA00053">
    <property type="reaction ID" value="UER00088"/>
</dbReference>
<evidence type="ECO:0000256" key="4">
    <source>
        <dbReference type="ARBA" id="ARBA00022605"/>
    </source>
</evidence>
<dbReference type="Pfam" id="PF01202">
    <property type="entry name" value="SKI"/>
    <property type="match status" value="1"/>
</dbReference>
<keyword evidence="14" id="KW-1185">Reference proteome</keyword>
<dbReference type="GO" id="GO:0009423">
    <property type="term" value="P:chorismate biosynthetic process"/>
    <property type="evidence" value="ECO:0007669"/>
    <property type="project" value="UniProtKB-UniRule"/>
</dbReference>
<dbReference type="HAMAP" id="MF_00109">
    <property type="entry name" value="Shikimate_kinase"/>
    <property type="match status" value="1"/>
</dbReference>
<feature type="binding site" evidence="11">
    <location>
        <position position="80"/>
    </location>
    <ligand>
        <name>substrate</name>
    </ligand>
</feature>
<feature type="binding site" evidence="11">
    <location>
        <position position="117"/>
    </location>
    <ligand>
        <name>ATP</name>
        <dbReference type="ChEBI" id="CHEBI:30616"/>
    </ligand>
</feature>
<comment type="catalytic activity">
    <reaction evidence="10 11">
        <text>shikimate + ATP = 3-phosphoshikimate + ADP + H(+)</text>
        <dbReference type="Rhea" id="RHEA:13121"/>
        <dbReference type="ChEBI" id="CHEBI:15378"/>
        <dbReference type="ChEBI" id="CHEBI:30616"/>
        <dbReference type="ChEBI" id="CHEBI:36208"/>
        <dbReference type="ChEBI" id="CHEBI:145989"/>
        <dbReference type="ChEBI" id="CHEBI:456216"/>
        <dbReference type="EC" id="2.7.1.71"/>
    </reaction>
</comment>
<dbReference type="PANTHER" id="PTHR21087">
    <property type="entry name" value="SHIKIMATE KINASE"/>
    <property type="match status" value="1"/>
</dbReference>
<keyword evidence="8 11" id="KW-0067">ATP-binding</keyword>
<feature type="binding site" evidence="11">
    <location>
        <begin position="12"/>
        <end position="17"/>
    </location>
    <ligand>
        <name>ATP</name>
        <dbReference type="ChEBI" id="CHEBI:30616"/>
    </ligand>
</feature>
<proteinExistence type="inferred from homology"/>
<organism evidence="13 14">
    <name type="scientific">Amycolatopsis arida</name>
    <dbReference type="NCBI Taxonomy" id="587909"/>
    <lineage>
        <taxon>Bacteria</taxon>
        <taxon>Bacillati</taxon>
        <taxon>Actinomycetota</taxon>
        <taxon>Actinomycetes</taxon>
        <taxon>Pseudonocardiales</taxon>
        <taxon>Pseudonocardiaceae</taxon>
        <taxon>Amycolatopsis</taxon>
    </lineage>
</organism>
<comment type="function">
    <text evidence="11">Catalyzes the specific phosphorylation of the 3-hydroxyl group of shikimic acid using ATP as a cosubstrate.</text>
</comment>
<dbReference type="GO" id="GO:0004765">
    <property type="term" value="F:shikimate kinase activity"/>
    <property type="evidence" value="ECO:0007669"/>
    <property type="project" value="UniProtKB-UniRule"/>
</dbReference>
<name>A0A1I5Z442_9PSEU</name>
<dbReference type="Proteomes" id="UP000198727">
    <property type="component" value="Unassembled WGS sequence"/>
</dbReference>
<keyword evidence="11" id="KW-0963">Cytoplasm</keyword>
<feature type="compositionally biased region" description="Basic and acidic residues" evidence="12">
    <location>
        <begin position="206"/>
        <end position="217"/>
    </location>
</feature>
<reference evidence="14" key="1">
    <citation type="submission" date="2016-10" db="EMBL/GenBank/DDBJ databases">
        <authorList>
            <person name="Varghese N."/>
            <person name="Submissions S."/>
        </authorList>
    </citation>
    <scope>NUCLEOTIDE SEQUENCE [LARGE SCALE GENOMIC DNA]</scope>
    <source>
        <strain evidence="14">CGMCC 4.5579</strain>
    </source>
</reference>
<comment type="caution">
    <text evidence="11">Lacks conserved residue(s) required for the propagation of feature annotation.</text>
</comment>
<keyword evidence="11" id="KW-0479">Metal-binding</keyword>
<dbReference type="GO" id="GO:0008652">
    <property type="term" value="P:amino acid biosynthetic process"/>
    <property type="evidence" value="ECO:0007669"/>
    <property type="project" value="UniProtKB-KW"/>
</dbReference>
<dbReference type="GO" id="GO:0009073">
    <property type="term" value="P:aromatic amino acid family biosynthetic process"/>
    <property type="evidence" value="ECO:0007669"/>
    <property type="project" value="UniProtKB-KW"/>
</dbReference>
<comment type="similarity">
    <text evidence="2 11">Belongs to the shikimate kinase family.</text>
</comment>
<feature type="binding site" evidence="11">
    <location>
        <position position="58"/>
    </location>
    <ligand>
        <name>substrate</name>
    </ligand>
</feature>
<dbReference type="AlphaFoldDB" id="A0A1I5Z442"/>
<evidence type="ECO:0000256" key="8">
    <source>
        <dbReference type="ARBA" id="ARBA00022840"/>
    </source>
</evidence>
<dbReference type="GO" id="GO:0005524">
    <property type="term" value="F:ATP binding"/>
    <property type="evidence" value="ECO:0007669"/>
    <property type="project" value="UniProtKB-UniRule"/>
</dbReference>
<feature type="binding site" evidence="11">
    <location>
        <position position="34"/>
    </location>
    <ligand>
        <name>substrate</name>
    </ligand>
</feature>
<keyword evidence="5 11" id="KW-0808">Transferase</keyword>
<dbReference type="InterPro" id="IPR000623">
    <property type="entry name" value="Shikimate_kinase/TSH1"/>
</dbReference>
<evidence type="ECO:0000256" key="6">
    <source>
        <dbReference type="ARBA" id="ARBA00022741"/>
    </source>
</evidence>
<comment type="subcellular location">
    <subcellularLocation>
        <location evidence="11">Cytoplasm</location>
    </subcellularLocation>
</comment>
<keyword evidence="7 11" id="KW-0418">Kinase</keyword>
<feature type="region of interest" description="Disordered" evidence="12">
    <location>
        <begin position="165"/>
        <end position="217"/>
    </location>
</feature>
<dbReference type="PANTHER" id="PTHR21087:SF16">
    <property type="entry name" value="SHIKIMATE KINASE 1, CHLOROPLASTIC"/>
    <property type="match status" value="1"/>
</dbReference>
<protein>
    <recommendedName>
        <fullName evidence="3 11">Shikimate kinase</fullName>
        <shortName evidence="11">SK</shortName>
        <ecNumber evidence="3 11">2.7.1.71</ecNumber>
    </recommendedName>
</protein>
<comment type="pathway">
    <text evidence="1 11">Metabolic intermediate biosynthesis; chorismate biosynthesis; chorismate from D-erythrose 4-phosphate and phosphoenolpyruvate: step 5/7.</text>
</comment>
<dbReference type="Gene3D" id="3.40.50.300">
    <property type="entry name" value="P-loop containing nucleotide triphosphate hydrolases"/>
    <property type="match status" value="1"/>
</dbReference>
<dbReference type="InterPro" id="IPR027417">
    <property type="entry name" value="P-loop_NTPase"/>
</dbReference>
<feature type="compositionally biased region" description="Polar residues" evidence="12">
    <location>
        <begin position="178"/>
        <end position="201"/>
    </location>
</feature>
<evidence type="ECO:0000256" key="7">
    <source>
        <dbReference type="ARBA" id="ARBA00022777"/>
    </source>
</evidence>
<dbReference type="SUPFAM" id="SSF52540">
    <property type="entry name" value="P-loop containing nucleoside triphosphate hydrolases"/>
    <property type="match status" value="1"/>
</dbReference>
<feature type="binding site" evidence="11">
    <location>
        <position position="16"/>
    </location>
    <ligand>
        <name>Mg(2+)</name>
        <dbReference type="ChEBI" id="CHEBI:18420"/>
    </ligand>
</feature>
<dbReference type="GO" id="GO:0005829">
    <property type="term" value="C:cytosol"/>
    <property type="evidence" value="ECO:0007669"/>
    <property type="project" value="TreeGrafter"/>
</dbReference>
<dbReference type="InterPro" id="IPR031322">
    <property type="entry name" value="Shikimate/glucono_kinase"/>
</dbReference>
<dbReference type="InterPro" id="IPR023000">
    <property type="entry name" value="Shikimate_kinase_CS"/>
</dbReference>
<evidence type="ECO:0000256" key="5">
    <source>
        <dbReference type="ARBA" id="ARBA00022679"/>
    </source>
</evidence>
<evidence type="ECO:0000256" key="10">
    <source>
        <dbReference type="ARBA" id="ARBA00048567"/>
    </source>
</evidence>
<dbReference type="EMBL" id="FOWW01000008">
    <property type="protein sequence ID" value="SFQ51228.1"/>
    <property type="molecule type" value="Genomic_DNA"/>
</dbReference>
<dbReference type="EC" id="2.7.1.71" evidence="3 11"/>
<comment type="cofactor">
    <cofactor evidence="11">
        <name>Mg(2+)</name>
        <dbReference type="ChEBI" id="CHEBI:18420"/>
    </cofactor>
    <text evidence="11">Binds 1 Mg(2+) ion per subunit.</text>
</comment>
<comment type="subunit">
    <text evidence="11">Monomer.</text>
</comment>
<dbReference type="CDD" id="cd00464">
    <property type="entry name" value="SK"/>
    <property type="match status" value="1"/>
</dbReference>
<evidence type="ECO:0000313" key="13">
    <source>
        <dbReference type="EMBL" id="SFQ51228.1"/>
    </source>
</evidence>
<evidence type="ECO:0000256" key="9">
    <source>
        <dbReference type="ARBA" id="ARBA00023141"/>
    </source>
</evidence>
<evidence type="ECO:0000256" key="11">
    <source>
        <dbReference type="HAMAP-Rule" id="MF_00109"/>
    </source>
</evidence>
<dbReference type="PROSITE" id="PS01128">
    <property type="entry name" value="SHIKIMATE_KINASE"/>
    <property type="match status" value="1"/>
</dbReference>
<dbReference type="STRING" id="587909.SAMN05421810_108211"/>
<evidence type="ECO:0000256" key="1">
    <source>
        <dbReference type="ARBA" id="ARBA00004842"/>
    </source>
</evidence>
<evidence type="ECO:0000256" key="2">
    <source>
        <dbReference type="ARBA" id="ARBA00006997"/>
    </source>
</evidence>
<evidence type="ECO:0000313" key="14">
    <source>
        <dbReference type="Proteomes" id="UP000198727"/>
    </source>
</evidence>
<keyword evidence="4 11" id="KW-0028">Amino-acid biosynthesis</keyword>
<evidence type="ECO:0000256" key="12">
    <source>
        <dbReference type="SAM" id="MobiDB-lite"/>
    </source>
</evidence>
<sequence>MSPRAVVVGPPGSGKSTVGRLLAERLGVGFRDTDDDVVARAGRSISDIFTTDGEPVFRRLEEEAVAAALAEHDGVLALGGGAVLSSATRVRLRGHAVVFLNVGMAEGIRRTGLSTARPLLAGVNPRATYKALLDARLPLYREVATMEVDTDQAGPDEVAATVARRLPAESGTDEVTPDRSTVNDASVNDTSVNDTSVNDSAPNDPITKEPFPEGGAR</sequence>
<evidence type="ECO:0000256" key="3">
    <source>
        <dbReference type="ARBA" id="ARBA00012154"/>
    </source>
</evidence>
<keyword evidence="11" id="KW-0460">Magnesium</keyword>
<dbReference type="PRINTS" id="PR01100">
    <property type="entry name" value="SHIKIMTKNASE"/>
</dbReference>
<feature type="binding site" evidence="11">
    <location>
        <position position="136"/>
    </location>
    <ligand>
        <name>substrate</name>
    </ligand>
</feature>
<gene>
    <name evidence="11" type="primary">aroK</name>
    <name evidence="13" type="ORF">SAMN05421810_108211</name>
</gene>